<gene>
    <name evidence="4" type="ORF">OJ1037_G10.10</name>
</gene>
<sequence>MDSDEKEKKRENKETITKKMEIKRIKQTRENIPGLKNETQKDKDINKQGKIQAQIQVMKEIAGTRKRESEEGGINAGETMRRKFQKTGLEEIKRDIQISENKGNLQMEAGKMSYTNLMQQIIQSPRVTMQTNEEGIEAYTNLLQTPVAFDNSMILTTSRFSPQETDQQDGFYQQQISTTERIYQEFDAIYNNNNMTTWSERSSERDIKELYESKNNHFKRQVNGTTMAMQSNEHPNEEDIQQNSRNENGQINSGQVNEEITEVRNDTEGAQKVQNNCEQSTITASNEEINEVIDKRHIPEVGMEFRSDKEAHGFFNFYAYLVGFSIVNTHHYKTTSKKMNGDETMETFKWVFEAFLTAMGGKHPETIITDQDLAMKSAIEKVFPDTKHTNCLFHIMKKWRERTGNTFSEKKNKDLYNEFYDIVHNCLTRVEFETLWPQMIEKYGLQNIKYLQTMWRTRENYIPLYFKLDFCPFIHSTALSEVTNARFKRGVGPTHSVMSFLKEFEIINDTIFDTEFCKDHQSRTKKPKTLWSSYKIELQASEMYNLRIFKKFQDELQETLNQEIAVIEHGKTYEVYAAENLTKQEFRQRKYVIITDLAQ</sequence>
<protein>
    <recommendedName>
        <fullName evidence="1">Protein FAR1-RELATED SEQUENCE</fullName>
    </recommendedName>
</protein>
<dbReference type="InterPro" id="IPR018289">
    <property type="entry name" value="MULE_transposase_dom"/>
</dbReference>
<reference evidence="5" key="1">
    <citation type="journal article" date="2005" name="Nature">
        <title>The map-based sequence of the rice genome.</title>
        <authorList>
            <consortium name="International rice genome sequencing project (IRGSP)"/>
            <person name="Matsumoto T."/>
            <person name="Wu J."/>
            <person name="Kanamori H."/>
            <person name="Katayose Y."/>
            <person name="Fujisawa M."/>
            <person name="Namiki N."/>
            <person name="Mizuno H."/>
            <person name="Yamamoto K."/>
            <person name="Antonio B.A."/>
            <person name="Baba T."/>
            <person name="Sakata K."/>
            <person name="Nagamura Y."/>
            <person name="Aoki H."/>
            <person name="Arikawa K."/>
            <person name="Arita K."/>
            <person name="Bito T."/>
            <person name="Chiden Y."/>
            <person name="Fujitsuka N."/>
            <person name="Fukunaka R."/>
            <person name="Hamada M."/>
            <person name="Harada C."/>
            <person name="Hayashi A."/>
            <person name="Hijishita S."/>
            <person name="Honda M."/>
            <person name="Hosokawa S."/>
            <person name="Ichikawa Y."/>
            <person name="Idonuma A."/>
            <person name="Iijima M."/>
            <person name="Ikeda M."/>
            <person name="Ikeno M."/>
            <person name="Ito K."/>
            <person name="Ito S."/>
            <person name="Ito T."/>
            <person name="Ito Y."/>
            <person name="Ito Y."/>
            <person name="Iwabuchi A."/>
            <person name="Kamiya K."/>
            <person name="Karasawa W."/>
            <person name="Kurita K."/>
            <person name="Katagiri S."/>
            <person name="Kikuta A."/>
            <person name="Kobayashi H."/>
            <person name="Kobayashi N."/>
            <person name="Machita K."/>
            <person name="Maehara T."/>
            <person name="Masukawa M."/>
            <person name="Mizubayashi T."/>
            <person name="Mukai Y."/>
            <person name="Nagasaki H."/>
            <person name="Nagata Y."/>
            <person name="Naito S."/>
            <person name="Nakashima M."/>
            <person name="Nakama Y."/>
            <person name="Nakamichi Y."/>
            <person name="Nakamura M."/>
            <person name="Meguro A."/>
            <person name="Negishi M."/>
            <person name="Ohta I."/>
            <person name="Ohta T."/>
            <person name="Okamoto M."/>
            <person name="Ono N."/>
            <person name="Saji S."/>
            <person name="Sakaguchi M."/>
            <person name="Sakai K."/>
            <person name="Shibata M."/>
            <person name="Shimokawa T."/>
            <person name="Song J."/>
            <person name="Takazaki Y."/>
            <person name="Terasawa K."/>
            <person name="Tsugane M."/>
            <person name="Tsuji K."/>
            <person name="Ueda S."/>
            <person name="Waki K."/>
            <person name="Yamagata H."/>
            <person name="Yamamoto M."/>
            <person name="Yamamoto S."/>
            <person name="Yamane H."/>
            <person name="Yoshiki S."/>
            <person name="Yoshihara R."/>
            <person name="Yukawa K."/>
            <person name="Zhong H."/>
            <person name="Yano M."/>
            <person name="Yuan Q."/>
            <person name="Ouyang S."/>
            <person name="Liu J."/>
            <person name="Jones K.M."/>
            <person name="Gansberger K."/>
            <person name="Moffat K."/>
            <person name="Hill J."/>
            <person name="Bera J."/>
            <person name="Fadrosh D."/>
            <person name="Jin S."/>
            <person name="Johri S."/>
            <person name="Kim M."/>
            <person name="Overton L."/>
            <person name="Reardon M."/>
            <person name="Tsitrin T."/>
            <person name="Vuong H."/>
            <person name="Weaver B."/>
            <person name="Ciecko A."/>
            <person name="Tallon L."/>
            <person name="Jackson J."/>
            <person name="Pai G."/>
            <person name="Aken S.V."/>
            <person name="Utterback T."/>
            <person name="Reidmuller S."/>
            <person name="Feldblyum T."/>
            <person name="Hsiao J."/>
            <person name="Zismann V."/>
            <person name="Iobst S."/>
            <person name="de Vazeille A.R."/>
            <person name="Buell C.R."/>
            <person name="Ying K."/>
            <person name="Li Y."/>
            <person name="Lu T."/>
            <person name="Huang Y."/>
            <person name="Zhao Q."/>
            <person name="Feng Q."/>
            <person name="Zhang L."/>
            <person name="Zhu J."/>
            <person name="Weng Q."/>
            <person name="Mu J."/>
            <person name="Lu Y."/>
            <person name="Fan D."/>
            <person name="Liu Y."/>
            <person name="Guan J."/>
            <person name="Zhang Y."/>
            <person name="Yu S."/>
            <person name="Liu X."/>
            <person name="Zhang Y."/>
            <person name="Hong G."/>
            <person name="Han B."/>
            <person name="Choisne N."/>
            <person name="Demange N."/>
            <person name="Orjeda G."/>
            <person name="Samain S."/>
            <person name="Cattolico L."/>
            <person name="Pelletier E."/>
            <person name="Couloux A."/>
            <person name="Segurens B."/>
            <person name="Wincker P."/>
            <person name="D'Hont A."/>
            <person name="Scarpelli C."/>
            <person name="Weissenbach J."/>
            <person name="Salanoubat M."/>
            <person name="Quetier F."/>
            <person name="Yu Y."/>
            <person name="Kim H.R."/>
            <person name="Rambo T."/>
            <person name="Currie J."/>
            <person name="Collura K."/>
            <person name="Luo M."/>
            <person name="Yang T."/>
            <person name="Ammiraju J.S.S."/>
            <person name="Engler F."/>
            <person name="Soderlund C."/>
            <person name="Wing R.A."/>
            <person name="Palmer L.E."/>
            <person name="de la Bastide M."/>
            <person name="Spiegel L."/>
            <person name="Nascimento L."/>
            <person name="Zutavern T."/>
            <person name="O'Shaughnessy A."/>
            <person name="Dike S."/>
            <person name="Dedhia N."/>
            <person name="Preston R."/>
            <person name="Balija V."/>
            <person name="McCombie W.R."/>
            <person name="Chow T."/>
            <person name="Chen H."/>
            <person name="Chung M."/>
            <person name="Chen C."/>
            <person name="Shaw J."/>
            <person name="Wu H."/>
            <person name="Hsiao K."/>
            <person name="Chao Y."/>
            <person name="Chu M."/>
            <person name="Cheng C."/>
            <person name="Hour A."/>
            <person name="Lee P."/>
            <person name="Lin S."/>
            <person name="Lin Y."/>
            <person name="Liou J."/>
            <person name="Liu S."/>
            <person name="Hsing Y."/>
            <person name="Raghuvanshi S."/>
            <person name="Mohanty A."/>
            <person name="Bharti A.K."/>
            <person name="Gaur A."/>
            <person name="Gupta V."/>
            <person name="Kumar D."/>
            <person name="Ravi V."/>
            <person name="Vij S."/>
            <person name="Kapur A."/>
            <person name="Khurana P."/>
            <person name="Khurana P."/>
            <person name="Khurana J.P."/>
            <person name="Tyagi A.K."/>
            <person name="Gaikwad K."/>
            <person name="Singh A."/>
            <person name="Dalal V."/>
            <person name="Srivastava S."/>
            <person name="Dixit A."/>
            <person name="Pal A.K."/>
            <person name="Ghazi I.A."/>
            <person name="Yadav M."/>
            <person name="Pandit A."/>
            <person name="Bhargava A."/>
            <person name="Sureshbabu K."/>
            <person name="Batra K."/>
            <person name="Sharma T.R."/>
            <person name="Mohapatra T."/>
            <person name="Singh N.K."/>
            <person name="Messing J."/>
            <person name="Nelson A.B."/>
            <person name="Fuks G."/>
            <person name="Kavchok S."/>
            <person name="Keizer G."/>
            <person name="Linton E."/>
            <person name="Llaca V."/>
            <person name="Song R."/>
            <person name="Tanyolac B."/>
            <person name="Young S."/>
            <person name="Ho-Il K."/>
            <person name="Hahn J.H."/>
            <person name="Sangsakoo G."/>
            <person name="Vanavichit A."/>
            <person name="de Mattos Luiz.A.T."/>
            <person name="Zimmer P.D."/>
            <person name="Malone G."/>
            <person name="Dellagostin O."/>
            <person name="de Oliveira A.C."/>
            <person name="Bevan M."/>
            <person name="Bancroft I."/>
            <person name="Minx P."/>
            <person name="Cordum H."/>
            <person name="Wilson R."/>
            <person name="Cheng Z."/>
            <person name="Jin W."/>
            <person name="Jiang J."/>
            <person name="Leong S.A."/>
            <person name="Iwama H."/>
            <person name="Gojobori T."/>
            <person name="Itoh T."/>
            <person name="Niimura Y."/>
            <person name="Fujii Y."/>
            <person name="Habara T."/>
            <person name="Sakai H."/>
            <person name="Sato Y."/>
            <person name="Wilson G."/>
            <person name="Kumar K."/>
            <person name="McCouch S."/>
            <person name="Juretic N."/>
            <person name="Hoen D."/>
            <person name="Wright S."/>
            <person name="Bruskiewich R."/>
            <person name="Bureau T."/>
            <person name="Miyao A."/>
            <person name="Hirochika H."/>
            <person name="Nishikawa T."/>
            <person name="Kadowaki K."/>
            <person name="Sugiura M."/>
            <person name="Burr B."/>
            <person name="Sasaki T."/>
        </authorList>
    </citation>
    <scope>NUCLEOTIDE SEQUENCE [LARGE SCALE GENOMIC DNA]</scope>
    <source>
        <strain evidence="5">cv. Nipponbare</strain>
    </source>
</reference>
<dbReference type="GO" id="GO:0006355">
    <property type="term" value="P:regulation of DNA-templated transcription"/>
    <property type="evidence" value="ECO:0007669"/>
    <property type="project" value="UniProtKB-UniRule"/>
</dbReference>
<keyword evidence="1" id="KW-0862">Zinc</keyword>
<keyword evidence="1" id="KW-0479">Metal-binding</keyword>
<keyword evidence="1" id="KW-0863">Zinc-finger</keyword>
<feature type="region of interest" description="Disordered" evidence="2">
    <location>
        <begin position="231"/>
        <end position="252"/>
    </location>
</feature>
<dbReference type="EMBL" id="AC104270">
    <property type="protein sequence ID" value="AAV32105.1"/>
    <property type="molecule type" value="Genomic_DNA"/>
</dbReference>
<dbReference type="GO" id="GO:0008270">
    <property type="term" value="F:zinc ion binding"/>
    <property type="evidence" value="ECO:0007669"/>
    <property type="project" value="UniProtKB-UniRule"/>
</dbReference>
<dbReference type="PANTHER" id="PTHR31669">
    <property type="entry name" value="PROTEIN FAR1-RELATED SEQUENCE 10-RELATED"/>
    <property type="match status" value="1"/>
</dbReference>
<proteinExistence type="inferred from homology"/>
<feature type="compositionally biased region" description="Basic and acidic residues" evidence="2">
    <location>
        <begin position="1"/>
        <end position="29"/>
    </location>
</feature>
<feature type="region of interest" description="Disordered" evidence="2">
    <location>
        <begin position="1"/>
        <end position="47"/>
    </location>
</feature>
<dbReference type="InterPro" id="IPR031052">
    <property type="entry name" value="FHY3/FAR1"/>
</dbReference>
<dbReference type="GO" id="GO:0005634">
    <property type="term" value="C:nucleus"/>
    <property type="evidence" value="ECO:0007669"/>
    <property type="project" value="UniProtKB-SubCell"/>
</dbReference>
<dbReference type="Proteomes" id="UP000000763">
    <property type="component" value="Chromosome 5"/>
</dbReference>
<accession>Q5WMW3</accession>
<evidence type="ECO:0000313" key="4">
    <source>
        <dbReference type="EMBL" id="AAV32105.1"/>
    </source>
</evidence>
<reference evidence="5" key="2">
    <citation type="journal article" date="2008" name="Nucleic Acids Res.">
        <title>The rice annotation project database (RAP-DB): 2008 update.</title>
        <authorList>
            <consortium name="The rice annotation project (RAP)"/>
        </authorList>
    </citation>
    <scope>GENOME REANNOTATION</scope>
    <source>
        <strain evidence="5">cv. Nipponbare</strain>
    </source>
</reference>
<keyword evidence="1" id="KW-0539">Nucleus</keyword>
<dbReference type="PANTHER" id="PTHR31669:SF180">
    <property type="entry name" value="PROTEIN FAR1-RELATED SEQUENCE"/>
    <property type="match status" value="1"/>
</dbReference>
<evidence type="ECO:0000313" key="5">
    <source>
        <dbReference type="Proteomes" id="UP000000763"/>
    </source>
</evidence>
<evidence type="ECO:0000256" key="2">
    <source>
        <dbReference type="SAM" id="MobiDB-lite"/>
    </source>
</evidence>
<dbReference type="AlphaFoldDB" id="Q5WMW3"/>
<feature type="compositionally biased region" description="Polar residues" evidence="2">
    <location>
        <begin position="241"/>
        <end position="252"/>
    </location>
</feature>
<feature type="domain" description="MULE transposase" evidence="3">
    <location>
        <begin position="342"/>
        <end position="398"/>
    </location>
</feature>
<feature type="compositionally biased region" description="Basic and acidic residues" evidence="2">
    <location>
        <begin position="38"/>
        <end position="47"/>
    </location>
</feature>
<organism evidence="4 5">
    <name type="scientific">Oryza sativa subsp. japonica</name>
    <name type="common">Rice</name>
    <dbReference type="NCBI Taxonomy" id="39947"/>
    <lineage>
        <taxon>Eukaryota</taxon>
        <taxon>Viridiplantae</taxon>
        <taxon>Streptophyta</taxon>
        <taxon>Embryophyta</taxon>
        <taxon>Tracheophyta</taxon>
        <taxon>Spermatophyta</taxon>
        <taxon>Magnoliopsida</taxon>
        <taxon>Liliopsida</taxon>
        <taxon>Poales</taxon>
        <taxon>Poaceae</taxon>
        <taxon>BOP clade</taxon>
        <taxon>Oryzoideae</taxon>
        <taxon>Oryzeae</taxon>
        <taxon>Oryzinae</taxon>
        <taxon>Oryza</taxon>
        <taxon>Oryza sativa</taxon>
    </lineage>
</organism>
<evidence type="ECO:0000259" key="3">
    <source>
        <dbReference type="Pfam" id="PF10551"/>
    </source>
</evidence>
<evidence type="ECO:0000256" key="1">
    <source>
        <dbReference type="RuleBase" id="RU367018"/>
    </source>
</evidence>
<comment type="function">
    <text evidence="1">Putative transcription activator involved in regulating light control of development.</text>
</comment>
<dbReference type="Pfam" id="PF10551">
    <property type="entry name" value="MULE"/>
    <property type="match status" value="1"/>
</dbReference>
<name>Q5WMW3_ORYSJ</name>
<comment type="similarity">
    <text evidence="1">Belongs to the FHY3/FAR1 family.</text>
</comment>
<comment type="subcellular location">
    <subcellularLocation>
        <location evidence="1">Nucleus</location>
    </subcellularLocation>
</comment>